<dbReference type="InterPro" id="IPR000515">
    <property type="entry name" value="MetI-like"/>
</dbReference>
<dbReference type="CDD" id="cd06261">
    <property type="entry name" value="TM_PBP2"/>
    <property type="match status" value="1"/>
</dbReference>
<dbReference type="GO" id="GO:0055085">
    <property type="term" value="P:transmembrane transport"/>
    <property type="evidence" value="ECO:0007669"/>
    <property type="project" value="InterPro"/>
</dbReference>
<evidence type="ECO:0000313" key="9">
    <source>
        <dbReference type="EMBL" id="XBS54061.1"/>
    </source>
</evidence>
<comment type="subcellular location">
    <subcellularLocation>
        <location evidence="1 7">Cell membrane</location>
        <topology evidence="1 7">Multi-pass membrane protein</topology>
    </subcellularLocation>
</comment>
<keyword evidence="2 7" id="KW-0813">Transport</keyword>
<dbReference type="EMBL" id="CP157940">
    <property type="protein sequence ID" value="XBS54061.1"/>
    <property type="molecule type" value="Genomic_DNA"/>
</dbReference>
<feature type="transmembrane region" description="Helical" evidence="7">
    <location>
        <begin position="216"/>
        <end position="234"/>
    </location>
</feature>
<protein>
    <submittedName>
        <fullName evidence="9">ABC transporter permease subunit</fullName>
    </submittedName>
</protein>
<accession>A0AAU7PR47</accession>
<feature type="transmembrane region" description="Helical" evidence="7">
    <location>
        <begin position="21"/>
        <end position="41"/>
    </location>
</feature>
<evidence type="ECO:0000256" key="5">
    <source>
        <dbReference type="ARBA" id="ARBA00022989"/>
    </source>
</evidence>
<feature type="transmembrane region" description="Helical" evidence="7">
    <location>
        <begin position="87"/>
        <end position="108"/>
    </location>
</feature>
<evidence type="ECO:0000256" key="4">
    <source>
        <dbReference type="ARBA" id="ARBA00022692"/>
    </source>
</evidence>
<dbReference type="PROSITE" id="PS50928">
    <property type="entry name" value="ABC_TM1"/>
    <property type="match status" value="1"/>
</dbReference>
<dbReference type="PANTHER" id="PTHR43227:SF11">
    <property type="entry name" value="BLL4140 PROTEIN"/>
    <property type="match status" value="1"/>
</dbReference>
<dbReference type="GO" id="GO:0005886">
    <property type="term" value="C:plasma membrane"/>
    <property type="evidence" value="ECO:0007669"/>
    <property type="project" value="UniProtKB-SubCell"/>
</dbReference>
<feature type="transmembrane region" description="Helical" evidence="7">
    <location>
        <begin position="281"/>
        <end position="301"/>
    </location>
</feature>
<dbReference type="Gene3D" id="1.10.3720.10">
    <property type="entry name" value="MetI-like"/>
    <property type="match status" value="1"/>
</dbReference>
<feature type="transmembrane region" description="Helical" evidence="7">
    <location>
        <begin position="183"/>
        <end position="204"/>
    </location>
</feature>
<comment type="similarity">
    <text evidence="7">Belongs to the binding-protein-dependent transport system permease family.</text>
</comment>
<keyword evidence="4 7" id="KW-0812">Transmembrane</keyword>
<feature type="transmembrane region" description="Helical" evidence="7">
    <location>
        <begin position="129"/>
        <end position="148"/>
    </location>
</feature>
<name>A0AAU7PR47_9FIRM</name>
<dbReference type="InterPro" id="IPR050809">
    <property type="entry name" value="UgpAE/MalFG_permease"/>
</dbReference>
<dbReference type="RefSeq" id="WP_349946454.1">
    <property type="nucleotide sequence ID" value="NZ_CP157940.1"/>
</dbReference>
<dbReference type="InterPro" id="IPR035906">
    <property type="entry name" value="MetI-like_sf"/>
</dbReference>
<evidence type="ECO:0000256" key="2">
    <source>
        <dbReference type="ARBA" id="ARBA00022448"/>
    </source>
</evidence>
<keyword evidence="5 7" id="KW-1133">Transmembrane helix</keyword>
<dbReference type="PANTHER" id="PTHR43227">
    <property type="entry name" value="BLL4140 PROTEIN"/>
    <property type="match status" value="1"/>
</dbReference>
<evidence type="ECO:0000256" key="6">
    <source>
        <dbReference type="ARBA" id="ARBA00023136"/>
    </source>
</evidence>
<keyword evidence="3" id="KW-1003">Cell membrane</keyword>
<evidence type="ECO:0000259" key="8">
    <source>
        <dbReference type="PROSITE" id="PS50928"/>
    </source>
</evidence>
<evidence type="ECO:0000256" key="3">
    <source>
        <dbReference type="ARBA" id="ARBA00022475"/>
    </source>
</evidence>
<dbReference type="AlphaFoldDB" id="A0AAU7PR47"/>
<proteinExistence type="inferred from homology"/>
<dbReference type="SUPFAM" id="SSF161098">
    <property type="entry name" value="MetI-like"/>
    <property type="match status" value="1"/>
</dbReference>
<keyword evidence="6 7" id="KW-0472">Membrane</keyword>
<sequence>MESNKLKVKNIKFTKTTRYRQLPYHLMMLPGMIFLIIFHIVPMGGLIMAFQNYIPIKGLIHSDFVGLKNFQRLFRLPTFWSVLRNTIIISVGKLVLVTIVAITFAILLNECRNVKFKRLVQTTVYLPHFLSWVILAVMFSNIFSYSGIINQLGGLFGKEPVMFMISNSWFRRILIGGEVWKEFGYSAIVYVAAMTGIDPTLYEAAGIDGANRLKKILYITLPSIVPTIVLMTTLNMGKILSGGFDQVFNLYSPLVYRTGDIIDTYVYRMGLVDLQYSNGTAVGLFKSLISFILLIAAYKIADKTVGYRVF</sequence>
<feature type="domain" description="ABC transmembrane type-1" evidence="8">
    <location>
        <begin position="83"/>
        <end position="297"/>
    </location>
</feature>
<organism evidence="9">
    <name type="scientific">Lacrimispora sp. BS-2</name>
    <dbReference type="NCBI Taxonomy" id="3151850"/>
    <lineage>
        <taxon>Bacteria</taxon>
        <taxon>Bacillati</taxon>
        <taxon>Bacillota</taxon>
        <taxon>Clostridia</taxon>
        <taxon>Lachnospirales</taxon>
        <taxon>Lachnospiraceae</taxon>
        <taxon>Lacrimispora</taxon>
    </lineage>
</organism>
<gene>
    <name evidence="9" type="ORF">ABFV83_20085</name>
</gene>
<evidence type="ECO:0000256" key="7">
    <source>
        <dbReference type="RuleBase" id="RU363032"/>
    </source>
</evidence>
<evidence type="ECO:0000256" key="1">
    <source>
        <dbReference type="ARBA" id="ARBA00004651"/>
    </source>
</evidence>
<dbReference type="Pfam" id="PF00528">
    <property type="entry name" value="BPD_transp_1"/>
    <property type="match status" value="1"/>
</dbReference>
<reference evidence="9" key="1">
    <citation type="submission" date="2024-06" db="EMBL/GenBank/DDBJ databases">
        <title>Lacrimispora cavernae sp. nov., a novel anaerobe isolated from bat guano pile inside a cave.</title>
        <authorList>
            <person name="Miller S.L."/>
            <person name="Lu N."/>
            <person name="King J."/>
            <person name="Sankaranarayanan K."/>
            <person name="Lawson P.A."/>
        </authorList>
    </citation>
    <scope>NUCLEOTIDE SEQUENCE</scope>
    <source>
        <strain evidence="9">BS-2</strain>
    </source>
</reference>